<dbReference type="EMBL" id="CM044708">
    <property type="protein sequence ID" value="KAI5649819.1"/>
    <property type="molecule type" value="Genomic_DNA"/>
</dbReference>
<comment type="caution">
    <text evidence="1">The sequence shown here is derived from an EMBL/GenBank/DDBJ whole genome shotgun (WGS) entry which is preliminary data.</text>
</comment>
<evidence type="ECO:0000313" key="1">
    <source>
        <dbReference type="EMBL" id="KAI5649819.1"/>
    </source>
</evidence>
<dbReference type="Proteomes" id="UP001060085">
    <property type="component" value="Linkage Group LG08"/>
</dbReference>
<evidence type="ECO:0000313" key="2">
    <source>
        <dbReference type="Proteomes" id="UP001060085"/>
    </source>
</evidence>
<organism evidence="1 2">
    <name type="scientific">Catharanthus roseus</name>
    <name type="common">Madagascar periwinkle</name>
    <name type="synonym">Vinca rosea</name>
    <dbReference type="NCBI Taxonomy" id="4058"/>
    <lineage>
        <taxon>Eukaryota</taxon>
        <taxon>Viridiplantae</taxon>
        <taxon>Streptophyta</taxon>
        <taxon>Embryophyta</taxon>
        <taxon>Tracheophyta</taxon>
        <taxon>Spermatophyta</taxon>
        <taxon>Magnoliopsida</taxon>
        <taxon>eudicotyledons</taxon>
        <taxon>Gunneridae</taxon>
        <taxon>Pentapetalae</taxon>
        <taxon>asterids</taxon>
        <taxon>lamiids</taxon>
        <taxon>Gentianales</taxon>
        <taxon>Apocynaceae</taxon>
        <taxon>Rauvolfioideae</taxon>
        <taxon>Vinceae</taxon>
        <taxon>Catharanthinae</taxon>
        <taxon>Catharanthus</taxon>
    </lineage>
</organism>
<sequence length="218" mass="25416">MKMKKRSNGSTMMKRKRKSFNWSPNSEIWYVEVKRGITQRRLLLLGFYSSGNVSFSGSGFYTSRDVYSSGSNFYTSNDLEFLQLPYSSLAPTSTLSSASSAMGMSSHQHVHRHLPLHSPPPPLPPSPLHLPFILRYCTFCEAEPSFGKVSDRIKNMWYTEFRVSVYIAMRYRWDSMHAIRDAWQKRASLRYKDLMFEVRVDEYQPDWIITTQYTSLSD</sequence>
<name>A0ACB9ZQ42_CATRO</name>
<reference evidence="2" key="1">
    <citation type="journal article" date="2023" name="Nat. Plants">
        <title>Single-cell RNA sequencing provides a high-resolution roadmap for understanding the multicellular compartmentation of specialized metabolism.</title>
        <authorList>
            <person name="Sun S."/>
            <person name="Shen X."/>
            <person name="Li Y."/>
            <person name="Li Y."/>
            <person name="Wang S."/>
            <person name="Li R."/>
            <person name="Zhang H."/>
            <person name="Shen G."/>
            <person name="Guo B."/>
            <person name="Wei J."/>
            <person name="Xu J."/>
            <person name="St-Pierre B."/>
            <person name="Chen S."/>
            <person name="Sun C."/>
        </authorList>
    </citation>
    <scope>NUCLEOTIDE SEQUENCE [LARGE SCALE GENOMIC DNA]</scope>
</reference>
<proteinExistence type="predicted"/>
<accession>A0ACB9ZQ42</accession>
<gene>
    <name evidence="1" type="ORF">M9H77_35824</name>
</gene>
<protein>
    <submittedName>
        <fullName evidence="1">Uncharacterized protein</fullName>
    </submittedName>
</protein>
<keyword evidence="2" id="KW-1185">Reference proteome</keyword>